<dbReference type="GO" id="GO:0017183">
    <property type="term" value="P:protein histidyl modification to diphthamide"/>
    <property type="evidence" value="ECO:0007669"/>
    <property type="project" value="TreeGrafter"/>
</dbReference>
<evidence type="ECO:0000256" key="2">
    <source>
        <dbReference type="ARBA" id="ARBA00022737"/>
    </source>
</evidence>
<dbReference type="PANTHER" id="PTHR46042:SF1">
    <property type="entry name" value="DIPHTHINE METHYLTRANSFERASE"/>
    <property type="match status" value="1"/>
</dbReference>
<dbReference type="OrthoDB" id="1930760at2759"/>
<dbReference type="PANTHER" id="PTHR46042">
    <property type="entry name" value="DIPHTHINE METHYLTRANSFERASE"/>
    <property type="match status" value="1"/>
</dbReference>
<dbReference type="InterPro" id="IPR015943">
    <property type="entry name" value="WD40/YVTN_repeat-like_dom_sf"/>
</dbReference>
<evidence type="ECO:0000313" key="4">
    <source>
        <dbReference type="EMBL" id="OTF83947.1"/>
    </source>
</evidence>
<comment type="caution">
    <text evidence="4">The sequence shown here is derived from an EMBL/GenBank/DDBJ whole genome shotgun (WGS) entry which is preliminary data.</text>
</comment>
<dbReference type="Gene3D" id="2.130.10.10">
    <property type="entry name" value="YVTN repeat-like/Quinoprotein amine dehydrogenase"/>
    <property type="match status" value="1"/>
</dbReference>
<keyword evidence="5" id="KW-1185">Reference proteome</keyword>
<dbReference type="GO" id="GO:0061685">
    <property type="term" value="F:diphthine methylesterase activity"/>
    <property type="evidence" value="ECO:0007669"/>
    <property type="project" value="TreeGrafter"/>
</dbReference>
<keyword evidence="1" id="KW-0853">WD repeat</keyword>
<sequence length="302" mass="34733">MIIVAHSNGMFGIYKWAYDLNIEQIRQIITGAKMLTTIDDSFVDNHLRIAIGSSCGKLLYYSIDDLIEECQQSDNSVQSIITDDSSPIWCLKMIHFKIIESKIEQNLIFTGSEDSIWRIIACNSQKLTELFKNCDSSSGVTSIELFRMNQIDSKIISIILLVGSYDEYLRIYSIDLEFDHIADTKILRCGLQQKIHIEGGGIWRIRANNIDKFTNDKNIILISAMHAGAYWLTLEIPGEHDHDHHLNINYKMNKFYIGNLNDYPMDKDPRHLVYGIASNHDQSRILIASFYAKKSFLYRIPP</sequence>
<evidence type="ECO:0000313" key="5">
    <source>
        <dbReference type="Proteomes" id="UP000194236"/>
    </source>
</evidence>
<dbReference type="Proteomes" id="UP000194236">
    <property type="component" value="Unassembled WGS sequence"/>
</dbReference>
<accession>A0A1Y3BV51</accession>
<protein>
    <submittedName>
        <fullName evidence="4">Uncharacterized protein</fullName>
    </submittedName>
</protein>
<organism evidence="4 5">
    <name type="scientific">Euroglyphus maynei</name>
    <name type="common">Mayne's house dust mite</name>
    <dbReference type="NCBI Taxonomy" id="6958"/>
    <lineage>
        <taxon>Eukaryota</taxon>
        <taxon>Metazoa</taxon>
        <taxon>Ecdysozoa</taxon>
        <taxon>Arthropoda</taxon>
        <taxon>Chelicerata</taxon>
        <taxon>Arachnida</taxon>
        <taxon>Acari</taxon>
        <taxon>Acariformes</taxon>
        <taxon>Sarcoptiformes</taxon>
        <taxon>Astigmata</taxon>
        <taxon>Psoroptidia</taxon>
        <taxon>Analgoidea</taxon>
        <taxon>Pyroglyphidae</taxon>
        <taxon>Pyroglyphinae</taxon>
        <taxon>Euroglyphus</taxon>
    </lineage>
</organism>
<dbReference type="SUPFAM" id="SSF50978">
    <property type="entry name" value="WD40 repeat-like"/>
    <property type="match status" value="1"/>
</dbReference>
<dbReference type="EMBL" id="MUJZ01001469">
    <property type="protein sequence ID" value="OTF83947.1"/>
    <property type="molecule type" value="Genomic_DNA"/>
</dbReference>
<gene>
    <name evidence="4" type="ORF">BLA29_007243</name>
</gene>
<dbReference type="GO" id="GO:0005737">
    <property type="term" value="C:cytoplasm"/>
    <property type="evidence" value="ECO:0007669"/>
    <property type="project" value="TreeGrafter"/>
</dbReference>
<dbReference type="InterPro" id="IPR052415">
    <property type="entry name" value="Diphthine_MTase"/>
</dbReference>
<dbReference type="InterPro" id="IPR036322">
    <property type="entry name" value="WD40_repeat_dom_sf"/>
</dbReference>
<reference evidence="4 5" key="1">
    <citation type="submission" date="2017-03" db="EMBL/GenBank/DDBJ databases">
        <title>Genome Survey of Euroglyphus maynei.</title>
        <authorList>
            <person name="Arlian L.G."/>
            <person name="Morgan M.S."/>
            <person name="Rider S.D."/>
        </authorList>
    </citation>
    <scope>NUCLEOTIDE SEQUENCE [LARGE SCALE GENOMIC DNA]</scope>
    <source>
        <strain evidence="4">Arlian Lab</strain>
        <tissue evidence="4">Whole body</tissue>
    </source>
</reference>
<keyword evidence="2" id="KW-0677">Repeat</keyword>
<evidence type="ECO:0000256" key="1">
    <source>
        <dbReference type="ARBA" id="ARBA00022574"/>
    </source>
</evidence>
<name>A0A1Y3BV51_EURMA</name>
<dbReference type="AlphaFoldDB" id="A0A1Y3BV51"/>
<comment type="pathway">
    <text evidence="3">Protein modification.</text>
</comment>
<evidence type="ECO:0000256" key="3">
    <source>
        <dbReference type="ARBA" id="ARBA00043952"/>
    </source>
</evidence>
<proteinExistence type="predicted"/>